<evidence type="ECO:0000313" key="2">
    <source>
        <dbReference type="EMBL" id="MDV3443153.1"/>
    </source>
</evidence>
<dbReference type="EMBL" id="AP022642">
    <property type="protein sequence ID" value="BCA27863.1"/>
    <property type="molecule type" value="Genomic_DNA"/>
</dbReference>
<name>A0A679GC66_9GAMM</name>
<evidence type="ECO:0000313" key="3">
    <source>
        <dbReference type="EMBL" id="MDV3443164.1"/>
    </source>
</evidence>
<evidence type="ECO:0000313" key="4">
    <source>
        <dbReference type="Proteomes" id="UP000501237"/>
    </source>
</evidence>
<dbReference type="RefSeq" id="WP_044401534.1">
    <property type="nucleotide sequence ID" value="NZ_AP022642.1"/>
</dbReference>
<protein>
    <submittedName>
        <fullName evidence="1">Uncharacterized protein</fullName>
    </submittedName>
</protein>
<keyword evidence="5" id="KW-1185">Reference proteome</keyword>
<dbReference type="EMBL" id="JAWJUL010000164">
    <property type="protein sequence ID" value="MDV3443153.1"/>
    <property type="molecule type" value="Genomic_DNA"/>
</dbReference>
<accession>A0A679GC66</accession>
<gene>
    <name evidence="1" type="ORF">PtoMrB4_18400</name>
    <name evidence="2" type="ORF">R0G64_27440</name>
    <name evidence="3" type="ORF">R0G64_27505</name>
</gene>
<organism evidence="1 4">
    <name type="scientific">Metapseudomonas otitidis</name>
    <dbReference type="NCBI Taxonomy" id="319939"/>
    <lineage>
        <taxon>Bacteria</taxon>
        <taxon>Pseudomonadati</taxon>
        <taxon>Pseudomonadota</taxon>
        <taxon>Gammaproteobacteria</taxon>
        <taxon>Pseudomonadales</taxon>
        <taxon>Pseudomonadaceae</taxon>
        <taxon>Metapseudomonas</taxon>
    </lineage>
</organism>
<evidence type="ECO:0000313" key="1">
    <source>
        <dbReference type="EMBL" id="BCA27863.1"/>
    </source>
</evidence>
<dbReference type="Proteomes" id="UP001273935">
    <property type="component" value="Unassembled WGS sequence"/>
</dbReference>
<dbReference type="Proteomes" id="UP000501237">
    <property type="component" value="Chromosome"/>
</dbReference>
<proteinExistence type="predicted"/>
<dbReference type="AlphaFoldDB" id="A0A679GC66"/>
<dbReference type="GeneID" id="57397055"/>
<reference evidence="2 5" key="2">
    <citation type="submission" date="2023-10" db="EMBL/GenBank/DDBJ databases">
        <title>Pseudomonas otitidis isolated from a paediatric patient with cystic fibrosis in Chile.</title>
        <authorList>
            <person name="Amsteins-Romero L."/>
            <person name="Opazo-Capurro A."/>
            <person name="Matus-Kohler M."/>
            <person name="Gonzalez-Rocha G."/>
        </authorList>
    </citation>
    <scope>NUCLEOTIDE SEQUENCE [LARGE SCALE GENOMIC DNA]</scope>
    <source>
        <strain evidence="2 5">P-714</strain>
    </source>
</reference>
<evidence type="ECO:0000313" key="5">
    <source>
        <dbReference type="Proteomes" id="UP001273935"/>
    </source>
</evidence>
<dbReference type="KEGG" id="poj:PtoMrB4_18400"/>
<reference evidence="1 4" key="1">
    <citation type="journal article" date="2020" name="Microbiol. Resour. Announc.">
        <title>Complete genome sequence of Pseudomonas otitidis strain MrB4, isolated from Lake Biwa in Japan.</title>
        <authorList>
            <person name="Miyazaki K."/>
            <person name="Hase E."/>
            <person name="Maruya T."/>
        </authorList>
    </citation>
    <scope>NUCLEOTIDE SEQUENCE [LARGE SCALE GENOMIC DNA]</scope>
    <source>
        <strain evidence="1 4">MrB4</strain>
    </source>
</reference>
<dbReference type="EMBL" id="JAWJUL010000164">
    <property type="protein sequence ID" value="MDV3443164.1"/>
    <property type="molecule type" value="Genomic_DNA"/>
</dbReference>
<sequence length="423" mass="47366">MAKLLKWAVLGVLALAVLIKGSLWLSVRSIMNEAVTKLSPVMDISYGGITSSFDGRVGLENVTIRVPALGDSLQVQHAQLRFNGLRELLSFKERLEEGKLPKQMSVELKGLQLAVHGPFMQQLYDAPAERSIFTAMSEVACGKVSHIGTNELLDMGYRTFETDAQFSYQLEEGAKRLTFNLKADTRDMGDTRLSLSLINMPDNPGDLRVNPPRVSSVVFELNDNQYQRKVQDFCAGKLGQSREAYLKTAVEQFDRNLRAQRVALEPAVLEAYGRYLSDPQALRLELSPSEGMAWEGLEFFEPKDVIGMLRPVVLVNQQAVQPIAFSWVDTTKRPEMKGNERVSAEVEKDENAGASPRYEFVQVSDLAGYKGKRLQFITYDGAYYQGVLHKVENGKAFLSVQFGSGSAEMFLRLEKIDKVRVMF</sequence>